<feature type="domain" description="HTH lysR-type" evidence="6">
    <location>
        <begin position="2"/>
        <end position="59"/>
    </location>
</feature>
<dbReference type="Pfam" id="PF00126">
    <property type="entry name" value="HTH_1"/>
    <property type="match status" value="1"/>
</dbReference>
<dbReference type="PRINTS" id="PR00039">
    <property type="entry name" value="HTHLYSR"/>
</dbReference>
<dbReference type="GO" id="GO:0003700">
    <property type="term" value="F:DNA-binding transcription factor activity"/>
    <property type="evidence" value="ECO:0007669"/>
    <property type="project" value="InterPro"/>
</dbReference>
<dbReference type="PANTHER" id="PTHR30427:SF1">
    <property type="entry name" value="TRANSCRIPTIONAL ACTIVATOR PROTEIN LYSR"/>
    <property type="match status" value="1"/>
</dbReference>
<dbReference type="SUPFAM" id="SSF53850">
    <property type="entry name" value="Periplasmic binding protein-like II"/>
    <property type="match status" value="1"/>
</dbReference>
<accession>A0A6M1S9B4</accession>
<keyword evidence="3" id="KW-0238">DNA-binding</keyword>
<evidence type="ECO:0000256" key="1">
    <source>
        <dbReference type="ARBA" id="ARBA00009437"/>
    </source>
</evidence>
<keyword evidence="2" id="KW-0805">Transcription regulation</keyword>
<proteinExistence type="inferred from homology"/>
<evidence type="ECO:0000256" key="2">
    <source>
        <dbReference type="ARBA" id="ARBA00023015"/>
    </source>
</evidence>
<organism evidence="7 8">
    <name type="scientific">Rhizobium daejeonense</name>
    <dbReference type="NCBI Taxonomy" id="240521"/>
    <lineage>
        <taxon>Bacteria</taxon>
        <taxon>Pseudomonadati</taxon>
        <taxon>Pseudomonadota</taxon>
        <taxon>Alphaproteobacteria</taxon>
        <taxon>Hyphomicrobiales</taxon>
        <taxon>Rhizobiaceae</taxon>
        <taxon>Rhizobium/Agrobacterium group</taxon>
        <taxon>Rhizobium</taxon>
    </lineage>
</organism>
<comment type="caution">
    <text evidence="7">The sequence shown here is derived from an EMBL/GenBank/DDBJ whole genome shotgun (WGS) entry which is preliminary data.</text>
</comment>
<dbReference type="InterPro" id="IPR005119">
    <property type="entry name" value="LysR_subst-bd"/>
</dbReference>
<reference evidence="7 8" key="1">
    <citation type="submission" date="2020-02" db="EMBL/GenBank/DDBJ databases">
        <title>Genome sequence of the type strain CCBAU10050 of Rhizobium daejeonense.</title>
        <authorList>
            <person name="Gao J."/>
            <person name="Sun J."/>
        </authorList>
    </citation>
    <scope>NUCLEOTIDE SEQUENCE [LARGE SCALE GENOMIC DNA]</scope>
    <source>
        <strain evidence="7 8">CCBAU10050</strain>
    </source>
</reference>
<dbReference type="SUPFAM" id="SSF46785">
    <property type="entry name" value="Winged helix' DNA-binding domain"/>
    <property type="match status" value="1"/>
</dbReference>
<keyword evidence="4" id="KW-0010">Activator</keyword>
<dbReference type="Proteomes" id="UP000477849">
    <property type="component" value="Unassembled WGS sequence"/>
</dbReference>
<protein>
    <submittedName>
        <fullName evidence="7">LysR family transcriptional regulator</fullName>
    </submittedName>
</protein>
<evidence type="ECO:0000313" key="7">
    <source>
        <dbReference type="EMBL" id="NGO65770.1"/>
    </source>
</evidence>
<evidence type="ECO:0000256" key="5">
    <source>
        <dbReference type="ARBA" id="ARBA00023163"/>
    </source>
</evidence>
<dbReference type="GO" id="GO:0009089">
    <property type="term" value="P:lysine biosynthetic process via diaminopimelate"/>
    <property type="evidence" value="ECO:0007669"/>
    <property type="project" value="TreeGrafter"/>
</dbReference>
<dbReference type="Pfam" id="PF03466">
    <property type="entry name" value="LysR_substrate"/>
    <property type="match status" value="1"/>
</dbReference>
<keyword evidence="8" id="KW-1185">Reference proteome</keyword>
<dbReference type="GO" id="GO:0010628">
    <property type="term" value="P:positive regulation of gene expression"/>
    <property type="evidence" value="ECO:0007669"/>
    <property type="project" value="TreeGrafter"/>
</dbReference>
<dbReference type="AlphaFoldDB" id="A0A6M1S9B4"/>
<dbReference type="PANTHER" id="PTHR30427">
    <property type="entry name" value="TRANSCRIPTIONAL ACTIVATOR PROTEIN LYSR"/>
    <property type="match status" value="1"/>
</dbReference>
<dbReference type="InterPro" id="IPR000847">
    <property type="entry name" value="LysR_HTH_N"/>
</dbReference>
<evidence type="ECO:0000256" key="3">
    <source>
        <dbReference type="ARBA" id="ARBA00023125"/>
    </source>
</evidence>
<evidence type="ECO:0000313" key="8">
    <source>
        <dbReference type="Proteomes" id="UP000477849"/>
    </source>
</evidence>
<gene>
    <name evidence="7" type="ORF">G6N76_19030</name>
</gene>
<dbReference type="GO" id="GO:0043565">
    <property type="term" value="F:sequence-specific DNA binding"/>
    <property type="evidence" value="ECO:0007669"/>
    <property type="project" value="TreeGrafter"/>
</dbReference>
<sequence>MLQLRHIEACHAVFQTGAITRAAGLLGISQPAVSKLIKHAEQQLGFRLFERIKGRLVPTREAEMMAPEIAKVFDQLGHLRRLGQNLAPHGQGRIRVGCIPSLGMSVVPDAIQRFQKAHPEISYEVRTQHTAQLIQSLMAQDLDIAVTFDPEPHVGIRAEKLGHSNLLYVGPAGDRNAQRKEIRLAEIDPQRLIGLMDSDPVGRLIDREMRSAGMAAAPAIQVQTHSIACKLAEKGCGATIVDAYTASSFKDRAVEILRMKPAIGLNTVVLHSDLRVLSRHSASFIRYLKQACSAYSD</sequence>
<keyword evidence="5" id="KW-0804">Transcription</keyword>
<name>A0A6M1S9B4_9HYPH</name>
<comment type="similarity">
    <text evidence="1">Belongs to the LysR transcriptional regulatory family.</text>
</comment>
<dbReference type="InterPro" id="IPR036390">
    <property type="entry name" value="WH_DNA-bd_sf"/>
</dbReference>
<evidence type="ECO:0000259" key="6">
    <source>
        <dbReference type="PROSITE" id="PS50931"/>
    </source>
</evidence>
<dbReference type="Gene3D" id="3.40.190.290">
    <property type="match status" value="1"/>
</dbReference>
<evidence type="ECO:0000256" key="4">
    <source>
        <dbReference type="ARBA" id="ARBA00023159"/>
    </source>
</evidence>
<dbReference type="InterPro" id="IPR036388">
    <property type="entry name" value="WH-like_DNA-bd_sf"/>
</dbReference>
<dbReference type="Gene3D" id="1.10.10.10">
    <property type="entry name" value="Winged helix-like DNA-binding domain superfamily/Winged helix DNA-binding domain"/>
    <property type="match status" value="1"/>
</dbReference>
<dbReference type="RefSeq" id="WP_163898554.1">
    <property type="nucleotide sequence ID" value="NZ_CP048426.1"/>
</dbReference>
<dbReference type="PROSITE" id="PS50931">
    <property type="entry name" value="HTH_LYSR"/>
    <property type="match status" value="1"/>
</dbReference>
<dbReference type="EMBL" id="JAAKZH010000006">
    <property type="protein sequence ID" value="NGO65770.1"/>
    <property type="molecule type" value="Genomic_DNA"/>
</dbReference>